<dbReference type="EMBL" id="JACHIT010000002">
    <property type="protein sequence ID" value="MBB5918204.1"/>
    <property type="molecule type" value="Genomic_DNA"/>
</dbReference>
<dbReference type="Gene3D" id="1.10.357.10">
    <property type="entry name" value="Tetracycline Repressor, domain 2"/>
    <property type="match status" value="1"/>
</dbReference>
<dbReference type="AlphaFoldDB" id="A0A7W9PL49"/>
<evidence type="ECO:0000259" key="5">
    <source>
        <dbReference type="PROSITE" id="PS50977"/>
    </source>
</evidence>
<dbReference type="Gene3D" id="1.10.10.60">
    <property type="entry name" value="Homeodomain-like"/>
    <property type="match status" value="1"/>
</dbReference>
<feature type="DNA-binding region" description="H-T-H motif" evidence="4">
    <location>
        <begin position="33"/>
        <end position="52"/>
    </location>
</feature>
<dbReference type="GO" id="GO:0000976">
    <property type="term" value="F:transcription cis-regulatory region binding"/>
    <property type="evidence" value="ECO:0007669"/>
    <property type="project" value="TreeGrafter"/>
</dbReference>
<dbReference type="InterPro" id="IPR009057">
    <property type="entry name" value="Homeodomain-like_sf"/>
</dbReference>
<comment type="caution">
    <text evidence="6">The sequence shown here is derived from an EMBL/GenBank/DDBJ whole genome shotgun (WGS) entry which is preliminary data.</text>
</comment>
<organism evidence="6 7">
    <name type="scientific">Nocardia transvalensis</name>
    <dbReference type="NCBI Taxonomy" id="37333"/>
    <lineage>
        <taxon>Bacteria</taxon>
        <taxon>Bacillati</taxon>
        <taxon>Actinomycetota</taxon>
        <taxon>Actinomycetes</taxon>
        <taxon>Mycobacteriales</taxon>
        <taxon>Nocardiaceae</taxon>
        <taxon>Nocardia</taxon>
    </lineage>
</organism>
<dbReference type="InterPro" id="IPR050109">
    <property type="entry name" value="HTH-type_TetR-like_transc_reg"/>
</dbReference>
<dbReference type="InterPro" id="IPR041347">
    <property type="entry name" value="MftR_C"/>
</dbReference>
<evidence type="ECO:0000313" key="7">
    <source>
        <dbReference type="Proteomes" id="UP000540412"/>
    </source>
</evidence>
<proteinExistence type="predicted"/>
<evidence type="ECO:0000256" key="1">
    <source>
        <dbReference type="ARBA" id="ARBA00023015"/>
    </source>
</evidence>
<evidence type="ECO:0000256" key="4">
    <source>
        <dbReference type="PROSITE-ProRule" id="PRU00335"/>
    </source>
</evidence>
<keyword evidence="7" id="KW-1185">Reference proteome</keyword>
<feature type="domain" description="HTH tetR-type" evidence="5">
    <location>
        <begin position="10"/>
        <end position="70"/>
    </location>
</feature>
<name>A0A7W9PL49_9NOCA</name>
<dbReference type="PANTHER" id="PTHR30055:SF234">
    <property type="entry name" value="HTH-TYPE TRANSCRIPTIONAL REGULATOR BETI"/>
    <property type="match status" value="1"/>
</dbReference>
<dbReference type="PANTHER" id="PTHR30055">
    <property type="entry name" value="HTH-TYPE TRANSCRIPTIONAL REGULATOR RUTR"/>
    <property type="match status" value="1"/>
</dbReference>
<reference evidence="6 7" key="1">
    <citation type="submission" date="2020-08" db="EMBL/GenBank/DDBJ databases">
        <title>Sequencing the genomes of 1000 actinobacteria strains.</title>
        <authorList>
            <person name="Klenk H.-P."/>
        </authorList>
    </citation>
    <scope>NUCLEOTIDE SEQUENCE [LARGE SCALE GENOMIC DNA]</scope>
    <source>
        <strain evidence="6 7">DSM 43582</strain>
    </source>
</reference>
<keyword evidence="2 4" id="KW-0238">DNA-binding</keyword>
<dbReference type="Pfam" id="PF17754">
    <property type="entry name" value="TetR_C_14"/>
    <property type="match status" value="1"/>
</dbReference>
<keyword evidence="3" id="KW-0804">Transcription</keyword>
<evidence type="ECO:0000256" key="3">
    <source>
        <dbReference type="ARBA" id="ARBA00023163"/>
    </source>
</evidence>
<dbReference type="GO" id="GO:0003700">
    <property type="term" value="F:DNA-binding transcription factor activity"/>
    <property type="evidence" value="ECO:0007669"/>
    <property type="project" value="TreeGrafter"/>
</dbReference>
<protein>
    <submittedName>
        <fullName evidence="6">AcrR family transcriptional regulator</fullName>
    </submittedName>
</protein>
<keyword evidence="1" id="KW-0805">Transcription regulation</keyword>
<accession>A0A7W9PL49</accession>
<dbReference type="RefSeq" id="WP_040747418.1">
    <property type="nucleotide sequence ID" value="NZ_JACHIT010000002.1"/>
</dbReference>
<dbReference type="SUPFAM" id="SSF46689">
    <property type="entry name" value="Homeodomain-like"/>
    <property type="match status" value="1"/>
</dbReference>
<evidence type="ECO:0000256" key="2">
    <source>
        <dbReference type="ARBA" id="ARBA00023125"/>
    </source>
</evidence>
<dbReference type="Pfam" id="PF00440">
    <property type="entry name" value="TetR_N"/>
    <property type="match status" value="1"/>
</dbReference>
<dbReference type="Proteomes" id="UP000540412">
    <property type="component" value="Unassembled WGS sequence"/>
</dbReference>
<dbReference type="PROSITE" id="PS50977">
    <property type="entry name" value="HTH_TETR_2"/>
    <property type="match status" value="1"/>
</dbReference>
<gene>
    <name evidence="6" type="ORF">BJY24_007116</name>
</gene>
<evidence type="ECO:0000313" key="6">
    <source>
        <dbReference type="EMBL" id="MBB5918204.1"/>
    </source>
</evidence>
<dbReference type="InterPro" id="IPR001647">
    <property type="entry name" value="HTH_TetR"/>
</dbReference>
<sequence length="190" mass="21018">MAGLRERKKAQTRKRLADVSFALFRERGFDNVTVAEIADAADIAVSTLFSYVPSKEALIFDQDDEFERAAVDAVRDRAAGTSIIDALEAHMIALRRAEPDDGPNRADFQELLGTTPALQEYAERIFRRWEDSLAVAIAEEAGLPPADPGILSLTRFVMEANGIADRQPNPEGALREIYDRLRRGWGDIGG</sequence>